<evidence type="ECO:0000313" key="2">
    <source>
        <dbReference type="Proteomes" id="UP000177870"/>
    </source>
</evidence>
<accession>A0A1D8TXI8</accession>
<reference evidence="2" key="1">
    <citation type="submission" date="2016-10" db="EMBL/GenBank/DDBJ databases">
        <title>Comparative genomics uncovers the prolific and rare metabolic potential of the cyanobacterial genus Moorea.</title>
        <authorList>
            <person name="Leao T."/>
            <person name="Castelao G."/>
            <person name="Korobeynikov A."/>
            <person name="Monroe E.A."/>
            <person name="Podell S."/>
            <person name="Glukhov E."/>
            <person name="Allen E."/>
            <person name="Gerwick W.H."/>
            <person name="Gerwick L."/>
        </authorList>
    </citation>
    <scope>NUCLEOTIDE SEQUENCE [LARGE SCALE GENOMIC DNA]</scope>
    <source>
        <strain evidence="2">PAL-8-15-08-1</strain>
    </source>
</reference>
<dbReference type="Proteomes" id="UP000177870">
    <property type="component" value="Chromosome"/>
</dbReference>
<sequence>MAANQDLFVDLNQTDAETVSGGGFLSIFVLGKREKFTVSNQTHLRIPYSVDGKQTSYPYAGVDVTWTTRKGGKITFDYDFGRPGVQRRKYNLSNGRKYAFQLDRRTPYPYDIDLFPIG</sequence>
<dbReference type="AlphaFoldDB" id="A0A1D8TXI8"/>
<gene>
    <name evidence="1" type="ORF">BJP34_25150</name>
</gene>
<protein>
    <submittedName>
        <fullName evidence="1">Uncharacterized protein</fullName>
    </submittedName>
</protein>
<name>A0A1D8TXI8_9CYAN</name>
<organism evidence="1 2">
    <name type="scientific">Moorena producens PAL-8-15-08-1</name>
    <dbReference type="NCBI Taxonomy" id="1458985"/>
    <lineage>
        <taxon>Bacteria</taxon>
        <taxon>Bacillati</taxon>
        <taxon>Cyanobacteriota</taxon>
        <taxon>Cyanophyceae</taxon>
        <taxon>Coleofasciculales</taxon>
        <taxon>Coleofasciculaceae</taxon>
        <taxon>Moorena</taxon>
    </lineage>
</organism>
<proteinExistence type="predicted"/>
<dbReference type="KEGG" id="mpro:BJP34_25150"/>
<dbReference type="EMBL" id="CP017599">
    <property type="protein sequence ID" value="AOX02294.1"/>
    <property type="molecule type" value="Genomic_DNA"/>
</dbReference>
<evidence type="ECO:0000313" key="1">
    <source>
        <dbReference type="EMBL" id="AOX02294.1"/>
    </source>
</evidence>